<dbReference type="InterPro" id="IPR018698">
    <property type="entry name" value="VWA-like_dom"/>
</dbReference>
<organism evidence="5 6">
    <name type="scientific">Bacillus cereus</name>
    <dbReference type="NCBI Taxonomy" id="1396"/>
    <lineage>
        <taxon>Bacteria</taxon>
        <taxon>Bacillati</taxon>
        <taxon>Bacillota</taxon>
        <taxon>Bacilli</taxon>
        <taxon>Bacillales</taxon>
        <taxon>Bacillaceae</taxon>
        <taxon>Bacillus</taxon>
        <taxon>Bacillus cereus group</taxon>
    </lineage>
</organism>
<dbReference type="Pfam" id="PF09967">
    <property type="entry name" value="DUF2201"/>
    <property type="match status" value="1"/>
</dbReference>
<dbReference type="InterPro" id="IPR036465">
    <property type="entry name" value="vWFA_dom_sf"/>
</dbReference>
<dbReference type="EMBL" id="NVMX01000294">
    <property type="protein sequence ID" value="PDZ93999.1"/>
    <property type="molecule type" value="Genomic_DNA"/>
</dbReference>
<dbReference type="AlphaFoldDB" id="A0A9X6SS34"/>
<dbReference type="InterPro" id="IPR025154">
    <property type="entry name" value="Put_metallopeptidase_dom"/>
</dbReference>
<evidence type="ECO:0008006" key="7">
    <source>
        <dbReference type="Google" id="ProtNLM"/>
    </source>
</evidence>
<accession>A0A9X6SS34</accession>
<evidence type="ECO:0000256" key="2">
    <source>
        <dbReference type="SAM" id="MobiDB-lite"/>
    </source>
</evidence>
<protein>
    <recommendedName>
        <fullName evidence="7">Metallopeptidase domain-containing protein</fullName>
    </recommendedName>
</protein>
<keyword evidence="1" id="KW-0175">Coiled coil</keyword>
<dbReference type="SUPFAM" id="SSF53300">
    <property type="entry name" value="vWA-like"/>
    <property type="match status" value="1"/>
</dbReference>
<dbReference type="PANTHER" id="PTHR38730">
    <property type="entry name" value="SLL7028 PROTEIN"/>
    <property type="match status" value="1"/>
</dbReference>
<proteinExistence type="predicted"/>
<dbReference type="Pfam" id="PF13203">
    <property type="entry name" value="DUF2201_N"/>
    <property type="match status" value="1"/>
</dbReference>
<evidence type="ECO:0000256" key="1">
    <source>
        <dbReference type="SAM" id="Coils"/>
    </source>
</evidence>
<sequence>MMTNKKFKFAKLYFAALNLNKKPYTADKELTEEEKEAMIKQVEKDLKIAMREANALLSDDLVYLIRKQGFFASIAVDMKKVVTMEVPIAAVNVLNAISHLYINPITYPNLEKKERIAVLIHEILHLALFHVFRYLDLPDDEKHHYLWNLACDCAINQLIPNNNEIALPKGAIFPETFKQWGIDVPKGLSAEEYYEFLKDNQDKIPEDMNGGMDNEDGEGEGKEGNGSPNQNGGGNKQGKGKYKNWHKKWGETKGSKKINEAAVKNSVRKAYTREAGSIPGNLKRVIEEIIESKIPWTQMFSKYTAKYLKASYLTTFKRESRRLGALAKGRRQKRKLSVVLIADTSMSIGDENLAQFSGHMLKIWKSGVKVTVIEADAEITDVYEFKGKLSRVNYSGGGGTSFIPPFEYIQKERMEIDLVIYLTDGYGDAPEKFNIPTIWCLVPDGKKPSTPGGGEVKWGDVVKMN</sequence>
<feature type="domain" description="VWA-like" evidence="3">
    <location>
        <begin position="338"/>
        <end position="448"/>
    </location>
</feature>
<dbReference type="Proteomes" id="UP000219922">
    <property type="component" value="Unassembled WGS sequence"/>
</dbReference>
<reference evidence="5 6" key="1">
    <citation type="submission" date="2017-09" db="EMBL/GenBank/DDBJ databases">
        <title>Large-scale bioinformatics analysis of Bacillus genomes uncovers conserved roles of natural products in bacterial physiology.</title>
        <authorList>
            <consortium name="Agbiome Team Llc"/>
            <person name="Bleich R.M."/>
            <person name="Grubbs K.J."/>
            <person name="Santa Maria K.C."/>
            <person name="Allen S.E."/>
            <person name="Farag S."/>
            <person name="Shank E.A."/>
            <person name="Bowers A."/>
        </authorList>
    </citation>
    <scope>NUCLEOTIDE SEQUENCE [LARGE SCALE GENOMIC DNA]</scope>
    <source>
        <strain evidence="5 6">AFS092789</strain>
    </source>
</reference>
<gene>
    <name evidence="5" type="ORF">CON36_36210</name>
</gene>
<feature type="region of interest" description="Disordered" evidence="2">
    <location>
        <begin position="202"/>
        <end position="243"/>
    </location>
</feature>
<name>A0A9X6SS34_BACCE</name>
<feature type="domain" description="Putative metallopeptidase" evidence="4">
    <location>
        <begin position="63"/>
        <end position="332"/>
    </location>
</feature>
<feature type="coiled-coil region" evidence="1">
    <location>
        <begin position="32"/>
        <end position="59"/>
    </location>
</feature>
<dbReference type="PANTHER" id="PTHR38730:SF1">
    <property type="entry name" value="SLL7028 PROTEIN"/>
    <property type="match status" value="1"/>
</dbReference>
<evidence type="ECO:0000313" key="5">
    <source>
        <dbReference type="EMBL" id="PDZ93999.1"/>
    </source>
</evidence>
<evidence type="ECO:0000313" key="6">
    <source>
        <dbReference type="Proteomes" id="UP000219922"/>
    </source>
</evidence>
<evidence type="ECO:0000259" key="3">
    <source>
        <dbReference type="Pfam" id="PF09967"/>
    </source>
</evidence>
<comment type="caution">
    <text evidence="5">The sequence shown here is derived from an EMBL/GenBank/DDBJ whole genome shotgun (WGS) entry which is preliminary data.</text>
</comment>
<evidence type="ECO:0000259" key="4">
    <source>
        <dbReference type="Pfam" id="PF13203"/>
    </source>
</evidence>